<dbReference type="Proteomes" id="UP001565447">
    <property type="component" value="Unassembled WGS sequence"/>
</dbReference>
<dbReference type="EMBL" id="JBGCBD010000002">
    <property type="protein sequence ID" value="MEY9815528.1"/>
    <property type="molecule type" value="Genomic_DNA"/>
</dbReference>
<organism evidence="1 2">
    <name type="scientific">Streptomyces albogriseolus</name>
    <dbReference type="NCBI Taxonomy" id="1887"/>
    <lineage>
        <taxon>Bacteria</taxon>
        <taxon>Bacillati</taxon>
        <taxon>Actinomycetota</taxon>
        <taxon>Actinomycetes</taxon>
        <taxon>Kitasatosporales</taxon>
        <taxon>Streptomycetaceae</taxon>
        <taxon>Streptomyces</taxon>
        <taxon>Streptomyces albogriseolus group</taxon>
    </lineage>
</organism>
<comment type="caution">
    <text evidence="1">The sequence shown here is derived from an EMBL/GenBank/DDBJ whole genome shotgun (WGS) entry which is preliminary data.</text>
</comment>
<reference evidence="1" key="1">
    <citation type="submission" date="2024-07" db="EMBL/GenBank/DDBJ databases">
        <title>Genome sequencing of plant associated microbes to promote plant fitness in Sorghum bicolor and Oryza sativa.</title>
        <authorList>
            <person name="Coleman-Derr D."/>
        </authorList>
    </citation>
    <scope>NUCLEOTIDE SEQUENCE</scope>
    <source>
        <strain evidence="1">SAI-173</strain>
    </source>
</reference>
<gene>
    <name evidence="1" type="ORF">RKD21_005785</name>
</gene>
<evidence type="ECO:0000313" key="2">
    <source>
        <dbReference type="Proteomes" id="UP001565447"/>
    </source>
</evidence>
<evidence type="ECO:0000313" key="1">
    <source>
        <dbReference type="EMBL" id="MEY9815528.1"/>
    </source>
</evidence>
<accession>A0ACC6UW17</accession>
<keyword evidence="2" id="KW-1185">Reference proteome</keyword>
<keyword evidence="1" id="KW-0675">Receptor</keyword>
<name>A0ACC6UW17_STRAO</name>
<proteinExistence type="predicted"/>
<protein>
    <submittedName>
        <fullName evidence="1">Signal recognition particle receptor subunit beta</fullName>
    </submittedName>
</protein>
<sequence length="587" mass="63375">MTDDNPVDVSESDEDLNSRVPVLSARAESVLNAHPRTQHLTADLPRADTSPLRIALLGPYSAGKSTLIAALLRLPPAEVAELVDAAPKTHEATPYHWDGVTLVDLPGTLSGNDAHSEAARRGMRGADALMIVTTSELPGEAETRAILRALGADGFADRSAIVVNKMSAENSDREVVLDEIRKRLGPFADRVPVIPTDARDYVDAVNDLELTEEQRVLLVAESGIDVLTAELRRITAPGVEGVRPKAQAHELIRVLKDAEQRWELDGEELDAARTAKRAEESISRAREAVLDALERESEIVTSRIRTAGGRAADGVPEKNGAVPVDIATAVTGELIDARTAFDVRFSSSMSAAFDALVAEYGDAVPEPEPWVNEVDVPEATLAAPMESQSPYEQAIREAAEKAANVGAKKLHEWIGKIAGEQGEAAAKIANWLNKIRAGQKVLDAEGKITNGVGKFKPWGKIKATKKVASTAGKVQWAVAAMGPLMDVKSIVKDQSNWAAIKKRRQALRDHFADVALRQRAGLTDLGRQHLSEWIAEVEQSLSGLTKQGAEIRLTREMALNEIKGLRDGAEKLIRPTADCPGEPVPRR</sequence>